<sequence>MTDYSTKIAALEEALASGELTVESDGERVTYRSIADLKAAIDYFVSRNAPSVGSISRPASTVAIYDPR</sequence>
<dbReference type="EMBL" id="JAJGNP010000021">
    <property type="protein sequence ID" value="MCC4234490.1"/>
    <property type="molecule type" value="Genomic_DNA"/>
</dbReference>
<protein>
    <recommendedName>
        <fullName evidence="3">Phage tail protein</fullName>
    </recommendedName>
</protein>
<keyword evidence="2" id="KW-1185">Reference proteome</keyword>
<comment type="caution">
    <text evidence="1">The sequence shown here is derived from an EMBL/GenBank/DDBJ whole genome shotgun (WGS) entry which is preliminary data.</text>
</comment>
<proteinExistence type="predicted"/>
<reference evidence="1 2" key="1">
    <citation type="submission" date="2021-10" db="EMBL/GenBank/DDBJ databases">
        <title>The diversity and Nitrogen Metabolism of Culturable Nitrate-Utilizing Bacteria Within the Oxygen Minimum Zone of the Changjiang (Yangtze River)Estuary.</title>
        <authorList>
            <person name="Zhang D."/>
            <person name="Zheng J."/>
            <person name="Liu S."/>
            <person name="He W."/>
        </authorList>
    </citation>
    <scope>NUCLEOTIDE SEQUENCE [LARGE SCALE GENOMIC DNA]</scope>
    <source>
        <strain evidence="1 2">FXH275-2</strain>
    </source>
</reference>
<accession>A0ABS8H7G9</accession>
<dbReference type="NCBIfam" id="NF047331">
    <property type="entry name" value="phage_HTJ"/>
    <property type="match status" value="1"/>
</dbReference>
<evidence type="ECO:0008006" key="3">
    <source>
        <dbReference type="Google" id="ProtNLM"/>
    </source>
</evidence>
<dbReference type="Proteomes" id="UP001198830">
    <property type="component" value="Unassembled WGS sequence"/>
</dbReference>
<evidence type="ECO:0000313" key="2">
    <source>
        <dbReference type="Proteomes" id="UP001198830"/>
    </source>
</evidence>
<name>A0ABS8H7G9_9SPHN</name>
<organism evidence="1 2">
    <name type="scientific">Sphingobium soli</name>
    <dbReference type="NCBI Taxonomy" id="1591116"/>
    <lineage>
        <taxon>Bacteria</taxon>
        <taxon>Pseudomonadati</taxon>
        <taxon>Pseudomonadota</taxon>
        <taxon>Alphaproteobacteria</taxon>
        <taxon>Sphingomonadales</taxon>
        <taxon>Sphingomonadaceae</taxon>
        <taxon>Sphingobium</taxon>
    </lineage>
</organism>
<dbReference type="RefSeq" id="WP_228227981.1">
    <property type="nucleotide sequence ID" value="NZ_JAJGNP010000021.1"/>
</dbReference>
<evidence type="ECO:0000313" key="1">
    <source>
        <dbReference type="EMBL" id="MCC4234490.1"/>
    </source>
</evidence>
<gene>
    <name evidence="1" type="ORF">LL253_17600</name>
</gene>